<keyword evidence="1" id="KW-0472">Membrane</keyword>
<dbReference type="RefSeq" id="WP_048689029.1">
    <property type="nucleotide sequence ID" value="NZ_KQ130482.1"/>
</dbReference>
<feature type="transmembrane region" description="Helical" evidence="1">
    <location>
        <begin position="86"/>
        <end position="107"/>
    </location>
</feature>
<evidence type="ECO:0000313" key="3">
    <source>
        <dbReference type="EMBL" id="KMT66971.1"/>
    </source>
</evidence>
<dbReference type="InterPro" id="IPR024588">
    <property type="entry name" value="YejM_N"/>
</dbReference>
<dbReference type="Pfam" id="PF11893">
    <property type="entry name" value="DUF3413"/>
    <property type="match status" value="1"/>
</dbReference>
<keyword evidence="4" id="KW-1185">Reference proteome</keyword>
<proteinExistence type="predicted"/>
<feature type="transmembrane region" description="Helical" evidence="1">
    <location>
        <begin position="49"/>
        <end position="74"/>
    </location>
</feature>
<dbReference type="EMBL" id="LAZL01000002">
    <property type="protein sequence ID" value="KMT66971.1"/>
    <property type="molecule type" value="Genomic_DNA"/>
</dbReference>
<feature type="transmembrane region" description="Helical" evidence="1">
    <location>
        <begin position="16"/>
        <end position="37"/>
    </location>
</feature>
<feature type="domain" description="Inner membrane protein YejM N-terminal" evidence="2">
    <location>
        <begin position="7"/>
        <end position="244"/>
    </location>
</feature>
<dbReference type="STRING" id="1513271.XM47_02445"/>
<feature type="transmembrane region" description="Helical" evidence="1">
    <location>
        <begin position="137"/>
        <end position="161"/>
    </location>
</feature>
<dbReference type="AlphaFoldDB" id="A0A0J8JQF8"/>
<evidence type="ECO:0000259" key="2">
    <source>
        <dbReference type="Pfam" id="PF11893"/>
    </source>
</evidence>
<keyword evidence="1" id="KW-0812">Transmembrane</keyword>
<dbReference type="Proteomes" id="UP000037600">
    <property type="component" value="Unassembled WGS sequence"/>
</dbReference>
<protein>
    <recommendedName>
        <fullName evidence="2">Inner membrane protein YejM N-terminal domain-containing protein</fullName>
    </recommendedName>
</protein>
<sequence>MLLNSVNQTKSKLYSWGHWFSLTNALVGLLIAVVYWFSQPLPDTFLGLIYMLIYTAGHIPFLFFIGYLILVFPITLTNKPNIARPWAAFISALGLTILFIDALVFSANGYHINLLSLDYIQTDFQVLTASLPTGFKAALFVVFLAILFLQLILANALWRNLEKYRRWFIKSRIIPIAISCFVLGHLAHIWADLSLYKPIVKQDKLLPFSYPMTAKTILSDSGLVDLEAYNQKKVFSFDLSNYQMQSTQYQFSCLPANRNLSINVISLPLNQISSLELETKRFNHSIEVSKHWSPLDVKESLFEIMSGLPSIYQQQIEKSQSVLDNALLTAHIGLNIHNQTDIELPLTQSIQRVSSNQLIFNIAQFEDYHSALEYLKPKLEHAITIVLAKEKQGYGRLMMHGELISLPKITTNFDILPSILEGWLTCSFQSAYGKFGHNLYSVPNNQSWFVTANQDAIYVWHNQSTTTIQGNAQMTSINLNSNEVVEPPKNPILVRAINHLKHFLLDK</sequence>
<reference evidence="3 4" key="1">
    <citation type="submission" date="2015-04" db="EMBL/GenBank/DDBJ databases">
        <title>Draft Genome Sequence of the Novel Agar-Digesting Marine Bacterium Q1.</title>
        <authorList>
            <person name="Li Y."/>
            <person name="Li D."/>
            <person name="Chen G."/>
            <person name="Du Z."/>
        </authorList>
    </citation>
    <scope>NUCLEOTIDE SEQUENCE [LARGE SCALE GENOMIC DNA]</scope>
    <source>
        <strain evidence="3 4">Q1</strain>
    </source>
</reference>
<dbReference type="OrthoDB" id="236686at2"/>
<comment type="caution">
    <text evidence="3">The sequence shown here is derived from an EMBL/GenBank/DDBJ whole genome shotgun (WGS) entry which is preliminary data.</text>
</comment>
<accession>A0A0J8JQF8</accession>
<organism evidence="3 4">
    <name type="scientific">Catenovulum maritimum</name>
    <dbReference type="NCBI Taxonomy" id="1513271"/>
    <lineage>
        <taxon>Bacteria</taxon>
        <taxon>Pseudomonadati</taxon>
        <taxon>Pseudomonadota</taxon>
        <taxon>Gammaproteobacteria</taxon>
        <taxon>Alteromonadales</taxon>
        <taxon>Alteromonadaceae</taxon>
        <taxon>Catenovulum</taxon>
    </lineage>
</organism>
<gene>
    <name evidence="3" type="ORF">XM47_02445</name>
</gene>
<evidence type="ECO:0000313" key="4">
    <source>
        <dbReference type="Proteomes" id="UP000037600"/>
    </source>
</evidence>
<evidence type="ECO:0000256" key="1">
    <source>
        <dbReference type="SAM" id="Phobius"/>
    </source>
</evidence>
<name>A0A0J8JQF8_9ALTE</name>
<feature type="transmembrane region" description="Helical" evidence="1">
    <location>
        <begin position="173"/>
        <end position="191"/>
    </location>
</feature>
<keyword evidence="1" id="KW-1133">Transmembrane helix</keyword>